<feature type="transmembrane region" description="Helical" evidence="6">
    <location>
        <begin position="176"/>
        <end position="198"/>
    </location>
</feature>
<sequence length="276" mass="31576">MMEKLFRIYEEFTSFEGSLFKYALSFSILLAIAPSILLFSMLFRYAYLPIDMVLNFVRSFLPDINAETLDQIFLFFVDKDYGILSFIITACTSFYLASRSIFSFLLISAAHEKVDVPKWSIRIKAVVMFVFLTVVLLAGVYLTTKFSKLFPLISAGLMLFMFTATYRMLSFRKRNVSFGFIGGMFTTLGIMGLADLFISIVHNFTSYEDIYGPIAVLVTSLLAIYLISCIIYLGFCINMVFEEDYGNEEALAMKHAKFFAVCLRVHDQMTKRIIKS</sequence>
<gene>
    <name evidence="7" type="ORF">BN631_01396</name>
</gene>
<feature type="transmembrane region" description="Helical" evidence="6">
    <location>
        <begin position="149"/>
        <end position="169"/>
    </location>
</feature>
<evidence type="ECO:0000256" key="5">
    <source>
        <dbReference type="ARBA" id="ARBA00023136"/>
    </source>
</evidence>
<dbReference type="PANTHER" id="PTHR30213">
    <property type="entry name" value="INNER MEMBRANE PROTEIN YHJD"/>
    <property type="match status" value="1"/>
</dbReference>
<keyword evidence="5 6" id="KW-0472">Membrane</keyword>
<feature type="transmembrane region" description="Helical" evidence="6">
    <location>
        <begin position="210"/>
        <end position="235"/>
    </location>
</feature>
<feature type="transmembrane region" description="Helical" evidence="6">
    <location>
        <begin position="121"/>
        <end position="143"/>
    </location>
</feature>
<feature type="transmembrane region" description="Helical" evidence="6">
    <location>
        <begin position="83"/>
        <end position="109"/>
    </location>
</feature>
<dbReference type="InterPro" id="IPR017039">
    <property type="entry name" value="Virul_fac_BrkB"/>
</dbReference>
<dbReference type="PANTHER" id="PTHR30213:SF0">
    <property type="entry name" value="UPF0761 MEMBRANE PROTEIN YIHY"/>
    <property type="match status" value="1"/>
</dbReference>
<dbReference type="AlphaFoldDB" id="R7G702"/>
<keyword evidence="3 6" id="KW-0812">Transmembrane</keyword>
<keyword evidence="4 6" id="KW-1133">Transmembrane helix</keyword>
<evidence type="ECO:0000313" key="7">
    <source>
        <dbReference type="EMBL" id="CDE22920.1"/>
    </source>
</evidence>
<evidence type="ECO:0000256" key="2">
    <source>
        <dbReference type="ARBA" id="ARBA00022475"/>
    </source>
</evidence>
<comment type="subcellular location">
    <subcellularLocation>
        <location evidence="1">Cell membrane</location>
        <topology evidence="1">Multi-pass membrane protein</topology>
    </subcellularLocation>
</comment>
<dbReference type="Pfam" id="PF03631">
    <property type="entry name" value="Virul_fac_BrkB"/>
    <property type="match status" value="1"/>
</dbReference>
<comment type="caution">
    <text evidence="7">The sequence shown here is derived from an EMBL/GenBank/DDBJ whole genome shotgun (WGS) entry which is preliminary data.</text>
</comment>
<keyword evidence="2" id="KW-1003">Cell membrane</keyword>
<accession>R7G702</accession>
<organism evidence="7 8">
    <name type="scientific">Amedibacillus dolichus CAG:375</name>
    <dbReference type="NCBI Taxonomy" id="1263076"/>
    <lineage>
        <taxon>Bacteria</taxon>
        <taxon>Bacillati</taxon>
        <taxon>Bacillota</taxon>
        <taxon>Erysipelotrichia</taxon>
        <taxon>Erysipelotrichales</taxon>
        <taxon>Erysipelotrichaceae</taxon>
        <taxon>Amedibacillus</taxon>
    </lineage>
</organism>
<dbReference type="GO" id="GO:0005886">
    <property type="term" value="C:plasma membrane"/>
    <property type="evidence" value="ECO:0007669"/>
    <property type="project" value="UniProtKB-SubCell"/>
</dbReference>
<feature type="transmembrane region" description="Helical" evidence="6">
    <location>
        <begin position="20"/>
        <end position="47"/>
    </location>
</feature>
<dbReference type="EMBL" id="CBIN010000170">
    <property type="protein sequence ID" value="CDE22920.1"/>
    <property type="molecule type" value="Genomic_DNA"/>
</dbReference>
<reference evidence="7" key="1">
    <citation type="submission" date="2012-11" db="EMBL/GenBank/DDBJ databases">
        <title>Dependencies among metagenomic species, viruses, plasmids and units of genetic variation.</title>
        <authorList>
            <person name="Nielsen H.B."/>
            <person name="Almeida M."/>
            <person name="Juncker A.S."/>
            <person name="Rasmussen S."/>
            <person name="Li J."/>
            <person name="Sunagawa S."/>
            <person name="Plichta D."/>
            <person name="Gautier L."/>
            <person name="Le Chatelier E."/>
            <person name="Peletier E."/>
            <person name="Bonde I."/>
            <person name="Nielsen T."/>
            <person name="Manichanh C."/>
            <person name="Arumugam M."/>
            <person name="Batto J."/>
            <person name="Santos M.B.Q.D."/>
            <person name="Blom N."/>
            <person name="Borruel N."/>
            <person name="Burgdorf K.S."/>
            <person name="Boumezbeur F."/>
            <person name="Casellas F."/>
            <person name="Dore J."/>
            <person name="Guarner F."/>
            <person name="Hansen T."/>
            <person name="Hildebrand F."/>
            <person name="Kaas R.S."/>
            <person name="Kennedy S."/>
            <person name="Kristiansen K."/>
            <person name="Kultima J.R."/>
            <person name="Leonard P."/>
            <person name="Levenez F."/>
            <person name="Lund O."/>
            <person name="Moumen B."/>
            <person name="Le Paslier D."/>
            <person name="Pons N."/>
            <person name="Pedersen O."/>
            <person name="Prifti E."/>
            <person name="Qin J."/>
            <person name="Raes J."/>
            <person name="Tap J."/>
            <person name="Tims S."/>
            <person name="Ussery D.W."/>
            <person name="Yamada T."/>
            <person name="MetaHit consortium"/>
            <person name="Renault P."/>
            <person name="Sicheritz-Ponten T."/>
            <person name="Bork P."/>
            <person name="Wang J."/>
            <person name="Brunak S."/>
            <person name="Ehrlich S.D."/>
        </authorList>
    </citation>
    <scope>NUCLEOTIDE SEQUENCE [LARGE SCALE GENOMIC DNA]</scope>
</reference>
<name>R7G702_9FIRM</name>
<evidence type="ECO:0000256" key="1">
    <source>
        <dbReference type="ARBA" id="ARBA00004651"/>
    </source>
</evidence>
<evidence type="ECO:0000256" key="6">
    <source>
        <dbReference type="SAM" id="Phobius"/>
    </source>
</evidence>
<evidence type="ECO:0000256" key="4">
    <source>
        <dbReference type="ARBA" id="ARBA00022989"/>
    </source>
</evidence>
<evidence type="ECO:0000313" key="8">
    <source>
        <dbReference type="Proteomes" id="UP000018093"/>
    </source>
</evidence>
<evidence type="ECO:0000256" key="3">
    <source>
        <dbReference type="ARBA" id="ARBA00022692"/>
    </source>
</evidence>
<protein>
    <submittedName>
        <fullName evidence="7">YihY family protein</fullName>
    </submittedName>
</protein>
<dbReference type="Proteomes" id="UP000018093">
    <property type="component" value="Unassembled WGS sequence"/>
</dbReference>
<proteinExistence type="predicted"/>